<dbReference type="InterPro" id="IPR011990">
    <property type="entry name" value="TPR-like_helical_dom_sf"/>
</dbReference>
<comment type="caution">
    <text evidence="3">The sequence shown here is derived from an EMBL/GenBank/DDBJ whole genome shotgun (WGS) entry which is preliminary data.</text>
</comment>
<keyword evidence="1" id="KW-0732">Signal</keyword>
<dbReference type="InterPro" id="IPR036365">
    <property type="entry name" value="PGBD-like_sf"/>
</dbReference>
<feature type="domain" description="Peptidoglycan binding-like" evidence="2">
    <location>
        <begin position="487"/>
        <end position="540"/>
    </location>
</feature>
<name>A0AAE4B435_9RHOB</name>
<sequence length="544" mass="59832">MKYVFNGLVGICLSVLAAGAWADDLALVISNHKYEGQAPLIAGEAAAGLAEDLKERGWTVFTARDSSLADMRQKARDLRATMQRTPEPDRVIIAITGLMAENDRDSWLLADTAEKPDMLNIGAQGLSLGALAEIAGLAPGKAVLMIGQVDAAVELGMGLRPGPGSVTAPQGVIVVQGQMGALRRWARDTLLDPQNSIEQALRGLPRNSAARGYSSQAESFTVAGERTTVGPMGEMAYWNAVRDIGSLEALQAYLNRFPAGLFAAEARTRLAELTRDPLDVAREAEEALGLTRNDRRQIQRNLALLGFDPRGIDGLFGRGSRAAIAAWQRSAGYEGNGFLTAGQVAELQRQAAVRAAELEREAQLRREAEERADRQFWQQLGRDEASLRRYLERYPDGLFAEDAQARLDLILEERLARAEARERAAWDRAQEANTIAAYRGFLDRFPNGSFAAEARDRIAELRAESENAAEIERLRKHEAEILPNQGARKVVEQILSVRGFKPGDVDGNFTRETRRAIRRFQRERGLPVTGFVSQQTMVVLMLSR</sequence>
<proteinExistence type="predicted"/>
<dbReference type="RefSeq" id="WP_306735934.1">
    <property type="nucleotide sequence ID" value="NZ_JANHAX010000003.1"/>
</dbReference>
<dbReference type="EMBL" id="JANHAX010000003">
    <property type="protein sequence ID" value="MDQ2090663.1"/>
    <property type="molecule type" value="Genomic_DNA"/>
</dbReference>
<dbReference type="Pfam" id="PF01471">
    <property type="entry name" value="PG_binding_1"/>
    <property type="match status" value="2"/>
</dbReference>
<organism evidence="3 4">
    <name type="scientific">Marimonas arenosa</name>
    <dbReference type="NCBI Taxonomy" id="1795305"/>
    <lineage>
        <taxon>Bacteria</taxon>
        <taxon>Pseudomonadati</taxon>
        <taxon>Pseudomonadota</taxon>
        <taxon>Alphaproteobacteria</taxon>
        <taxon>Rhodobacterales</taxon>
        <taxon>Paracoccaceae</taxon>
        <taxon>Marimonas</taxon>
    </lineage>
</organism>
<feature type="domain" description="Peptidoglycan binding-like" evidence="2">
    <location>
        <begin position="292"/>
        <end position="341"/>
    </location>
</feature>
<dbReference type="InterPro" id="IPR036366">
    <property type="entry name" value="PGBDSf"/>
</dbReference>
<accession>A0AAE4B435</accession>
<protein>
    <submittedName>
        <fullName evidence="3">Peptidoglycan-binding protein</fullName>
    </submittedName>
</protein>
<feature type="signal peptide" evidence="1">
    <location>
        <begin position="1"/>
        <end position="22"/>
    </location>
</feature>
<dbReference type="AlphaFoldDB" id="A0AAE4B435"/>
<evidence type="ECO:0000313" key="4">
    <source>
        <dbReference type="Proteomes" id="UP001226762"/>
    </source>
</evidence>
<reference evidence="3" key="1">
    <citation type="submission" date="2022-07" db="EMBL/GenBank/DDBJ databases">
        <authorList>
            <person name="Otstavnykh N."/>
            <person name="Isaeva M."/>
            <person name="Bystritskaya E."/>
        </authorList>
    </citation>
    <scope>NUCLEOTIDE SEQUENCE</scope>
    <source>
        <strain evidence="3">KCTC 52189</strain>
    </source>
</reference>
<dbReference type="Proteomes" id="UP001226762">
    <property type="component" value="Unassembled WGS sequence"/>
</dbReference>
<keyword evidence="4" id="KW-1185">Reference proteome</keyword>
<dbReference type="Gene3D" id="1.25.40.10">
    <property type="entry name" value="Tetratricopeptide repeat domain"/>
    <property type="match status" value="1"/>
</dbReference>
<evidence type="ECO:0000259" key="2">
    <source>
        <dbReference type="Pfam" id="PF01471"/>
    </source>
</evidence>
<feature type="chain" id="PRO_5042016691" evidence="1">
    <location>
        <begin position="23"/>
        <end position="544"/>
    </location>
</feature>
<gene>
    <name evidence="3" type="ORF">NO357_12200</name>
</gene>
<dbReference type="Gene3D" id="1.10.101.10">
    <property type="entry name" value="PGBD-like superfamily/PGBD"/>
    <property type="match status" value="2"/>
</dbReference>
<evidence type="ECO:0000256" key="1">
    <source>
        <dbReference type="SAM" id="SignalP"/>
    </source>
</evidence>
<dbReference type="InterPro" id="IPR002477">
    <property type="entry name" value="Peptidoglycan-bd-like"/>
</dbReference>
<dbReference type="SUPFAM" id="SSF47090">
    <property type="entry name" value="PGBD-like"/>
    <property type="match status" value="2"/>
</dbReference>
<reference evidence="3" key="2">
    <citation type="submission" date="2023-02" db="EMBL/GenBank/DDBJ databases">
        <title>'Rhodoalgimonas zhirmunskyi' gen. nov., isolated from a red alga.</title>
        <authorList>
            <person name="Nedashkovskaya O.I."/>
            <person name="Otstavnykh N.Y."/>
            <person name="Bystritskaya E.P."/>
            <person name="Balabanova L.A."/>
            <person name="Isaeva M.P."/>
        </authorList>
    </citation>
    <scope>NUCLEOTIDE SEQUENCE</scope>
    <source>
        <strain evidence="3">KCTC 52189</strain>
    </source>
</reference>
<evidence type="ECO:0000313" key="3">
    <source>
        <dbReference type="EMBL" id="MDQ2090663.1"/>
    </source>
</evidence>